<protein>
    <submittedName>
        <fullName evidence="2">Uncharacterized protein</fullName>
    </submittedName>
</protein>
<dbReference type="Proteomes" id="UP000518266">
    <property type="component" value="Unassembled WGS sequence"/>
</dbReference>
<dbReference type="AlphaFoldDB" id="A0A7J5Y7A1"/>
<gene>
    <name evidence="2" type="ORF">F7725_008084</name>
</gene>
<evidence type="ECO:0000313" key="2">
    <source>
        <dbReference type="EMBL" id="KAF3844921.1"/>
    </source>
</evidence>
<organism evidence="2 3">
    <name type="scientific">Dissostichus mawsoni</name>
    <name type="common">Antarctic cod</name>
    <dbReference type="NCBI Taxonomy" id="36200"/>
    <lineage>
        <taxon>Eukaryota</taxon>
        <taxon>Metazoa</taxon>
        <taxon>Chordata</taxon>
        <taxon>Craniata</taxon>
        <taxon>Vertebrata</taxon>
        <taxon>Euteleostomi</taxon>
        <taxon>Actinopterygii</taxon>
        <taxon>Neopterygii</taxon>
        <taxon>Teleostei</taxon>
        <taxon>Neoteleostei</taxon>
        <taxon>Acanthomorphata</taxon>
        <taxon>Eupercaria</taxon>
        <taxon>Perciformes</taxon>
        <taxon>Notothenioidei</taxon>
        <taxon>Nototheniidae</taxon>
        <taxon>Dissostichus</taxon>
    </lineage>
</organism>
<name>A0A7J5Y7A1_DISMA</name>
<comment type="caution">
    <text evidence="2">The sequence shown here is derived from an EMBL/GenBank/DDBJ whole genome shotgun (WGS) entry which is preliminary data.</text>
</comment>
<accession>A0A7J5Y7A1</accession>
<reference evidence="2 3" key="1">
    <citation type="submission" date="2020-03" db="EMBL/GenBank/DDBJ databases">
        <title>Dissostichus mawsoni Genome sequencing and assembly.</title>
        <authorList>
            <person name="Park H."/>
        </authorList>
    </citation>
    <scope>NUCLEOTIDE SEQUENCE [LARGE SCALE GENOMIC DNA]</scope>
    <source>
        <strain evidence="2">DM0001</strain>
        <tissue evidence="2">Muscle</tissue>
    </source>
</reference>
<evidence type="ECO:0000313" key="3">
    <source>
        <dbReference type="Proteomes" id="UP000518266"/>
    </source>
</evidence>
<sequence length="348" mass="37586">MKGKHEKGVGVAREEVWKEGIAGIDMHDGRGAPWRSHAGRIGGTGVGALSVCTLQQEIAGEVTGFRNHFSERLTAAEGADSVLLLSLAAAHEMALAVILPLLLLLWAEVKYYVGEAFRRLPVPVAAGVWPGPRDGTVDDEMRDSGPCPELLWKGAEEKAPAGPGADGKDPGWHHPRYHRVIPTIRPPTSVFKQPPNVVLAPPQHAPRRGWNHAFQHPVKGMEKCSEDSCHNPPATKPTPTHPFSSGRYLPTAGADTHRICARRGSGSHHEAAVTLQTEAQSLSQNLTLLPHGVVQCASNASHLGIVFKPILQWLDIAYLELISHSFSLEISIITKPPTVKRLSKNASV</sequence>
<dbReference type="EMBL" id="JAAKFY010000015">
    <property type="protein sequence ID" value="KAF3844921.1"/>
    <property type="molecule type" value="Genomic_DNA"/>
</dbReference>
<proteinExistence type="predicted"/>
<keyword evidence="3" id="KW-1185">Reference proteome</keyword>
<evidence type="ECO:0000256" key="1">
    <source>
        <dbReference type="SAM" id="MobiDB-lite"/>
    </source>
</evidence>
<feature type="region of interest" description="Disordered" evidence="1">
    <location>
        <begin position="224"/>
        <end position="245"/>
    </location>
</feature>